<feature type="region of interest" description="Disordered" evidence="1">
    <location>
        <begin position="277"/>
        <end position="332"/>
    </location>
</feature>
<name>A0A6A5K1J2_9PLEO</name>
<evidence type="ECO:0000256" key="1">
    <source>
        <dbReference type="SAM" id="MobiDB-lite"/>
    </source>
</evidence>
<proteinExistence type="predicted"/>
<accession>A0A6A5K1J2</accession>
<keyword evidence="3" id="KW-1185">Reference proteome</keyword>
<dbReference type="AlphaFoldDB" id="A0A6A5K1J2"/>
<dbReference type="Proteomes" id="UP000800040">
    <property type="component" value="Unassembled WGS sequence"/>
</dbReference>
<reference evidence="2" key="1">
    <citation type="submission" date="2020-01" db="EMBL/GenBank/DDBJ databases">
        <authorList>
            <consortium name="DOE Joint Genome Institute"/>
            <person name="Haridas S."/>
            <person name="Albert R."/>
            <person name="Binder M."/>
            <person name="Bloem J."/>
            <person name="Labutti K."/>
            <person name="Salamov A."/>
            <person name="Andreopoulos B."/>
            <person name="Baker S.E."/>
            <person name="Barry K."/>
            <person name="Bills G."/>
            <person name="Bluhm B.H."/>
            <person name="Cannon C."/>
            <person name="Castanera R."/>
            <person name="Culley D.E."/>
            <person name="Daum C."/>
            <person name="Ezra D."/>
            <person name="Gonzalez J.B."/>
            <person name="Henrissat B."/>
            <person name="Kuo A."/>
            <person name="Liang C."/>
            <person name="Lipzen A."/>
            <person name="Lutzoni F."/>
            <person name="Magnuson J."/>
            <person name="Mondo S."/>
            <person name="Nolan M."/>
            <person name="Ohm R."/>
            <person name="Pangilinan J."/>
            <person name="Park H.-J."/>
            <person name="Ramirez L."/>
            <person name="Alfaro M."/>
            <person name="Sun H."/>
            <person name="Tritt A."/>
            <person name="Yoshinaga Y."/>
            <person name="Zwiers L.-H."/>
            <person name="Turgeon B.G."/>
            <person name="Goodwin S.B."/>
            <person name="Spatafora J.W."/>
            <person name="Crous P.W."/>
            <person name="Grigoriev I.V."/>
        </authorList>
    </citation>
    <scope>NUCLEOTIDE SEQUENCE</scope>
    <source>
        <strain evidence="2">P77</strain>
    </source>
</reference>
<organism evidence="2 3">
    <name type="scientific">Decorospora gaudefroyi</name>
    <dbReference type="NCBI Taxonomy" id="184978"/>
    <lineage>
        <taxon>Eukaryota</taxon>
        <taxon>Fungi</taxon>
        <taxon>Dikarya</taxon>
        <taxon>Ascomycota</taxon>
        <taxon>Pezizomycotina</taxon>
        <taxon>Dothideomycetes</taxon>
        <taxon>Pleosporomycetidae</taxon>
        <taxon>Pleosporales</taxon>
        <taxon>Pleosporineae</taxon>
        <taxon>Pleosporaceae</taxon>
        <taxon>Decorospora</taxon>
    </lineage>
</organism>
<dbReference type="EMBL" id="ML975560">
    <property type="protein sequence ID" value="KAF1828377.1"/>
    <property type="molecule type" value="Genomic_DNA"/>
</dbReference>
<protein>
    <submittedName>
        <fullName evidence="2">Uncharacterized protein</fullName>
    </submittedName>
</protein>
<gene>
    <name evidence="2" type="ORF">BDW02DRAFT_603468</name>
</gene>
<dbReference type="OrthoDB" id="6285980at2759"/>
<feature type="region of interest" description="Disordered" evidence="1">
    <location>
        <begin position="22"/>
        <end position="57"/>
    </location>
</feature>
<feature type="compositionally biased region" description="Basic and acidic residues" evidence="1">
    <location>
        <begin position="284"/>
        <end position="332"/>
    </location>
</feature>
<evidence type="ECO:0000313" key="3">
    <source>
        <dbReference type="Proteomes" id="UP000800040"/>
    </source>
</evidence>
<feature type="compositionally biased region" description="Basic and acidic residues" evidence="1">
    <location>
        <begin position="29"/>
        <end position="40"/>
    </location>
</feature>
<evidence type="ECO:0000313" key="2">
    <source>
        <dbReference type="EMBL" id="KAF1828377.1"/>
    </source>
</evidence>
<sequence>MSRPAVVSATYRTYAAPLKRKRTSTASFSDRHTTEHDRPLLQRPSKKSRYAPGQYNPNVSFVSYNPRSKTNTQFYFMAEMCFSAHVSRQRDAGMPMYTEDTAHDIRQDLLEMFKSAKSKGTFRHDAAARHTIPRLARDRPRTNNEKKQLIEDFIQHHRGVYGDLEVIAELMGRGFQIDDDFITTIRETLVGLHKACADGGMWRNIMPYTPLPLDSLRTVRHHINWSRQSRNLNDLIDSIDDINVWLSLPLPSLEFTPDLIESARDAMKARTEEKIAKANMGLPVERHPDVGDRARVEEQDAQRQRVQKEQSRQRDESRIEAEQHAAEREQAR</sequence>